<dbReference type="AlphaFoldDB" id="A0A9Q3W3T2"/>
<dbReference type="Proteomes" id="UP001107961">
    <property type="component" value="Unassembled WGS sequence"/>
</dbReference>
<comment type="caution">
    <text evidence="3">The sequence shown here is derived from an EMBL/GenBank/DDBJ whole genome shotgun (WGS) entry which is preliminary data.</text>
</comment>
<evidence type="ECO:0000313" key="3">
    <source>
        <dbReference type="EMBL" id="MCE7508479.1"/>
    </source>
</evidence>
<dbReference type="InterPro" id="IPR036515">
    <property type="entry name" value="Transposase_17_sf"/>
</dbReference>
<dbReference type="EMBL" id="JAJVKT010000007">
    <property type="protein sequence ID" value="MCE7508479.1"/>
    <property type="molecule type" value="Genomic_DNA"/>
</dbReference>
<evidence type="ECO:0000313" key="4">
    <source>
        <dbReference type="Proteomes" id="UP001107961"/>
    </source>
</evidence>
<feature type="compositionally biased region" description="Basic residues" evidence="1">
    <location>
        <begin position="222"/>
        <end position="231"/>
    </location>
</feature>
<feature type="region of interest" description="Disordered" evidence="1">
    <location>
        <begin position="212"/>
        <end position="231"/>
    </location>
</feature>
<dbReference type="InterPro" id="IPR002686">
    <property type="entry name" value="Transposase_17"/>
</dbReference>
<dbReference type="PANTHER" id="PTHR34322">
    <property type="entry name" value="TRANSPOSASE, Y1_TNP DOMAIN-CONTAINING"/>
    <property type="match status" value="1"/>
</dbReference>
<keyword evidence="4" id="KW-1185">Reference proteome</keyword>
<dbReference type="GO" id="GO:0004803">
    <property type="term" value="F:transposase activity"/>
    <property type="evidence" value="ECO:0007669"/>
    <property type="project" value="InterPro"/>
</dbReference>
<dbReference type="Gene3D" id="3.30.70.1290">
    <property type="entry name" value="Transposase IS200-like"/>
    <property type="match status" value="1"/>
</dbReference>
<dbReference type="SUPFAM" id="SSF143422">
    <property type="entry name" value="Transposase IS200-like"/>
    <property type="match status" value="1"/>
</dbReference>
<proteinExistence type="predicted"/>
<dbReference type="SMART" id="SM01321">
    <property type="entry name" value="Y1_Tnp"/>
    <property type="match status" value="1"/>
</dbReference>
<feature type="domain" description="Transposase IS200-like" evidence="2">
    <location>
        <begin position="9"/>
        <end position="125"/>
    </location>
</feature>
<gene>
    <name evidence="3" type="ORF">LZG35_07495</name>
</gene>
<dbReference type="Pfam" id="PF01797">
    <property type="entry name" value="Y1_Tnp"/>
    <property type="match status" value="1"/>
</dbReference>
<dbReference type="GO" id="GO:0006313">
    <property type="term" value="P:DNA transposition"/>
    <property type="evidence" value="ECO:0007669"/>
    <property type="project" value="InterPro"/>
</dbReference>
<reference evidence="3" key="1">
    <citation type="submission" date="2022-01" db="EMBL/GenBank/DDBJ databases">
        <authorList>
            <person name="Karlyshev A.V."/>
            <person name="Jaspars M."/>
        </authorList>
    </citation>
    <scope>NUCLEOTIDE SEQUENCE</scope>
    <source>
        <strain evidence="3">AGSA3-2</strain>
    </source>
</reference>
<organism evidence="3 4">
    <name type="scientific">Alloalcanivorax xenomutans</name>
    <dbReference type="NCBI Taxonomy" id="1094342"/>
    <lineage>
        <taxon>Bacteria</taxon>
        <taxon>Pseudomonadati</taxon>
        <taxon>Pseudomonadota</taxon>
        <taxon>Gammaproteobacteria</taxon>
        <taxon>Oceanospirillales</taxon>
        <taxon>Alcanivoracaceae</taxon>
        <taxon>Alloalcanivorax</taxon>
    </lineage>
</organism>
<name>A0A9Q3W3T2_9GAMM</name>
<dbReference type="GO" id="GO:0003677">
    <property type="term" value="F:DNA binding"/>
    <property type="evidence" value="ECO:0007669"/>
    <property type="project" value="InterPro"/>
</dbReference>
<dbReference type="PANTHER" id="PTHR34322:SF2">
    <property type="entry name" value="TRANSPOSASE IS200-LIKE DOMAIN-CONTAINING PROTEIN"/>
    <property type="match status" value="1"/>
</dbReference>
<protein>
    <submittedName>
        <fullName evidence="3">Transposase</fullName>
    </submittedName>
</protein>
<feature type="compositionally biased region" description="Polar residues" evidence="1">
    <location>
        <begin position="212"/>
        <end position="221"/>
    </location>
</feature>
<evidence type="ECO:0000256" key="1">
    <source>
        <dbReference type="SAM" id="MobiDB-lite"/>
    </source>
</evidence>
<accession>A0A9Q3W3T2</accession>
<evidence type="ECO:0000259" key="2">
    <source>
        <dbReference type="SMART" id="SM01321"/>
    </source>
</evidence>
<dbReference type="RefSeq" id="WP_233925685.1">
    <property type="nucleotide sequence ID" value="NZ_JAJVKT010000007.1"/>
</dbReference>
<sequence length="231" mass="27123">MPRSGRLILPGYPHHVMQQGFRGQTVFHTDGDFRKYLRDMRELREELGVRIYAWCLLSNQVHLLLDPGSDPEALPEFMKALSLRTTRHRNRRRQQNGSLWEGRYRSSPVQTGYWFLAAVRGIELQAVMLGEAAHVGSYRWSSYRERMGRAEPYCLDPHADYMALGRTDEERRESYRLLMRQGQSEQEWRHIELALRRSQPIGDDMFTQSAAIKASRTVTSRNRTRPRSRKS</sequence>